<gene>
    <name evidence="1" type="ORF">CH379_12275</name>
</gene>
<proteinExistence type="predicted"/>
<evidence type="ECO:0000313" key="1">
    <source>
        <dbReference type="EMBL" id="PJZ92603.1"/>
    </source>
</evidence>
<name>A0A2N0B7X5_9LEPT</name>
<reference evidence="1" key="1">
    <citation type="submission" date="2017-07" db="EMBL/GenBank/DDBJ databases">
        <title>Leptospira spp. isolated from tropical soils.</title>
        <authorList>
            <person name="Thibeaux R."/>
            <person name="Iraola G."/>
            <person name="Ferres I."/>
            <person name="Bierque E."/>
            <person name="Girault D."/>
            <person name="Soupe-Gilbert M.-E."/>
            <person name="Picardeau M."/>
            <person name="Goarant C."/>
        </authorList>
    </citation>
    <scope>NUCLEOTIDE SEQUENCE [LARGE SCALE GENOMIC DNA]</scope>
    <source>
        <strain evidence="1">ATI7-C-A5</strain>
    </source>
</reference>
<accession>A0A2N0B7X5</accession>
<dbReference type="AlphaFoldDB" id="A0A2N0B7X5"/>
<organism evidence="1">
    <name type="scientific">Leptospira ellisii</name>
    <dbReference type="NCBI Taxonomy" id="2023197"/>
    <lineage>
        <taxon>Bacteria</taxon>
        <taxon>Pseudomonadati</taxon>
        <taxon>Spirochaetota</taxon>
        <taxon>Spirochaetia</taxon>
        <taxon>Leptospirales</taxon>
        <taxon>Leptospiraceae</taxon>
        <taxon>Leptospira</taxon>
    </lineage>
</organism>
<sequence>MFGIRSSVFARDRRRVFFIFRKFTLFYRNRRITCNVGGLKESSRAPEFYEVRISAPFVRGRRNILFHSIRIFVPYALR</sequence>
<comment type="caution">
    <text evidence="1">The sequence shown here is derived from an EMBL/GenBank/DDBJ whole genome shotgun (WGS) entry which is preliminary data.</text>
</comment>
<dbReference type="EMBL" id="NPEF01000121">
    <property type="protein sequence ID" value="PJZ92603.1"/>
    <property type="molecule type" value="Genomic_DNA"/>
</dbReference>
<protein>
    <submittedName>
        <fullName evidence="1">Uncharacterized protein</fullName>
    </submittedName>
</protein>